<dbReference type="Proteomes" id="UP001158576">
    <property type="component" value="Chromosome PAR"/>
</dbReference>
<dbReference type="PANTHER" id="PTHR19346:SF4">
    <property type="entry name" value="SUGAR PHOSPHATE TRANSPORTER DOMAIN-CONTAINING PROTEIN"/>
    <property type="match status" value="1"/>
</dbReference>
<sequence>MKRRTIIQDNVYIQSTCGLFFNWLVNYGVSVTFPLLIAIGYSLPVPANAVIDRFLWGNTFSTQQLLGIGLSFAAMILIVIPLPQNEEKSESKKLPSSYSSSPSDYEKAETLPFNS</sequence>
<keyword evidence="2" id="KW-0812">Transmembrane</keyword>
<organism evidence="3 4">
    <name type="scientific">Oikopleura dioica</name>
    <name type="common">Tunicate</name>
    <dbReference type="NCBI Taxonomy" id="34765"/>
    <lineage>
        <taxon>Eukaryota</taxon>
        <taxon>Metazoa</taxon>
        <taxon>Chordata</taxon>
        <taxon>Tunicata</taxon>
        <taxon>Appendicularia</taxon>
        <taxon>Copelata</taxon>
        <taxon>Oikopleuridae</taxon>
        <taxon>Oikopleura</taxon>
    </lineage>
</organism>
<dbReference type="EMBL" id="OU015568">
    <property type="protein sequence ID" value="CAG5089514.1"/>
    <property type="molecule type" value="Genomic_DNA"/>
</dbReference>
<accession>A0ABN7S630</accession>
<evidence type="ECO:0000313" key="4">
    <source>
        <dbReference type="Proteomes" id="UP001158576"/>
    </source>
</evidence>
<evidence type="ECO:0000256" key="2">
    <source>
        <dbReference type="SAM" id="Phobius"/>
    </source>
</evidence>
<keyword evidence="2" id="KW-0472">Membrane</keyword>
<keyword evidence="4" id="KW-1185">Reference proteome</keyword>
<evidence type="ECO:0000313" key="3">
    <source>
        <dbReference type="EMBL" id="CAG5089514.1"/>
    </source>
</evidence>
<feature type="region of interest" description="Disordered" evidence="1">
    <location>
        <begin position="86"/>
        <end position="115"/>
    </location>
</feature>
<reference evidence="3 4" key="1">
    <citation type="submission" date="2021-04" db="EMBL/GenBank/DDBJ databases">
        <authorList>
            <person name="Bliznina A."/>
        </authorList>
    </citation>
    <scope>NUCLEOTIDE SEQUENCE [LARGE SCALE GENOMIC DNA]</scope>
</reference>
<keyword evidence="2" id="KW-1133">Transmembrane helix</keyword>
<dbReference type="PANTHER" id="PTHR19346">
    <property type="entry name" value="SUGAR PHOSPHATE TRANSPORTER DOMAIN-CONTAINING PROTEIN"/>
    <property type="match status" value="1"/>
</dbReference>
<proteinExistence type="predicted"/>
<evidence type="ECO:0000256" key="1">
    <source>
        <dbReference type="SAM" id="MobiDB-lite"/>
    </source>
</evidence>
<dbReference type="InterPro" id="IPR026505">
    <property type="entry name" value="Solute_c_fam_35_mem_F3/F4"/>
</dbReference>
<protein>
    <submittedName>
        <fullName evidence="3">Oidioi.mRNA.OKI2018_I69.PAR.g12242.t1.cds</fullName>
    </submittedName>
</protein>
<feature type="transmembrane region" description="Helical" evidence="2">
    <location>
        <begin position="63"/>
        <end position="83"/>
    </location>
</feature>
<dbReference type="SUPFAM" id="SSF103481">
    <property type="entry name" value="Multidrug resistance efflux transporter EmrE"/>
    <property type="match status" value="1"/>
</dbReference>
<feature type="transmembrane region" description="Helical" evidence="2">
    <location>
        <begin position="20"/>
        <end position="43"/>
    </location>
</feature>
<dbReference type="InterPro" id="IPR037185">
    <property type="entry name" value="EmrE-like"/>
</dbReference>
<feature type="compositionally biased region" description="Low complexity" evidence="1">
    <location>
        <begin position="94"/>
        <end position="103"/>
    </location>
</feature>
<gene>
    <name evidence="3" type="ORF">OKIOD_LOCUS3800</name>
</gene>
<name>A0ABN7S630_OIKDI</name>